<evidence type="ECO:0000256" key="3">
    <source>
        <dbReference type="SAM" id="SignalP"/>
    </source>
</evidence>
<gene>
    <name evidence="4" type="primary">DNASE2</name>
    <name evidence="4" type="ORF">T01_1556</name>
</gene>
<dbReference type="InterPro" id="IPR004947">
    <property type="entry name" value="DNase_II"/>
</dbReference>
<evidence type="ECO:0000256" key="1">
    <source>
        <dbReference type="ARBA" id="ARBA00007527"/>
    </source>
</evidence>
<sequence>MKFTAVVCILILLKTSTAQVATCKDDRDANTDWFFVYKPPNSLDSKIIKSAVVPAWNPSVRAIDQAAGHSISNTMASFIANHMNIKVLAYNDNPPNLPPQNGKSKAKGVLLVDSTVTDAAAWFVHTVPKFLAHLGGYSWPAAETQKGHMFLCVSFTEASLNSVAKAIRYQEPFIYANNLSPELLNQHVELSNLITGAQIRVTPFLEHAKFTTKFFVYKPPNSLDSKIIKSAVAPAWNPSARAIDQDAGHSIFNTMASFIANHMNIKVLAYNDNPPNLPLRNEKSKAKGVLLVDSTVTDAAAWFVHTVPKFLAHLGGYSWPAAETQKGHMFLCVSFTEASLNSVAKAIRYQEPFIYANNLSPELLNQHVELSNLITGAQIRVTPFLEHAKFTTKSADGAAANIEAFGKHTKSHSAAVIAWTPSAQAINVAAGHSIFTTMANFIADNMNIKVLAYSDDPPNLPPQNGKSKAKGVLLVDNRVDDAAAWFVHTVPNFLAHLGGYSWPAEETAKGHMFLCVSFNEAHLNSIAKAIRYQEPFIYANNLSPELLNQHVELSNLITGAQIRVTPFLEHAKFTTKSADGAAANIEAFGKHTKSHSDMYAKVLKKKLAASIRIWAPSDTRSKSICNGQYQLRKVASPMQFDGVQVSRETDSARWAVVDGKNIVCLTTNDYKTTEKQIPGAAVCLENAAVYNTFSTAASNLEACNK</sequence>
<keyword evidence="2" id="KW-0378">Hydrolase</keyword>
<dbReference type="CDD" id="cd09120">
    <property type="entry name" value="PLDc_DNaseII_1"/>
    <property type="match status" value="1"/>
</dbReference>
<dbReference type="EMBL" id="JYDH01000093">
    <property type="protein sequence ID" value="KRY32725.1"/>
    <property type="molecule type" value="Genomic_DNA"/>
</dbReference>
<reference evidence="4 5" key="1">
    <citation type="submission" date="2015-01" db="EMBL/GenBank/DDBJ databases">
        <title>Evolution of Trichinella species and genotypes.</title>
        <authorList>
            <person name="Korhonen P.K."/>
            <person name="Edoardo P."/>
            <person name="Giuseppe L.R."/>
            <person name="Gasser R.B."/>
        </authorList>
    </citation>
    <scope>NUCLEOTIDE SEQUENCE [LARGE SCALE GENOMIC DNA]</scope>
    <source>
        <strain evidence="4">ISS3</strain>
    </source>
</reference>
<dbReference type="InParanoid" id="A0A0V1B6V5"/>
<evidence type="ECO:0000313" key="4">
    <source>
        <dbReference type="EMBL" id="KRY32725.1"/>
    </source>
</evidence>
<protein>
    <submittedName>
        <fullName evidence="4">Deoxyribonuclease-2-alpha</fullName>
    </submittedName>
</protein>
<dbReference type="PANTHER" id="PTHR10858:SF30">
    <property type="entry name" value="CELL-DEATH-RELATED NUCLEASE 7"/>
    <property type="match status" value="1"/>
</dbReference>
<dbReference type="GO" id="GO:0004531">
    <property type="term" value="F:deoxyribonuclease II activity"/>
    <property type="evidence" value="ECO:0007669"/>
    <property type="project" value="InterPro"/>
</dbReference>
<keyword evidence="5" id="KW-1185">Reference proteome</keyword>
<dbReference type="AlphaFoldDB" id="A0A0V1B6V5"/>
<proteinExistence type="inferred from homology"/>
<name>A0A0V1B6V5_TRISP</name>
<organism evidence="4 5">
    <name type="scientific">Trichinella spiralis</name>
    <name type="common">Trichina worm</name>
    <dbReference type="NCBI Taxonomy" id="6334"/>
    <lineage>
        <taxon>Eukaryota</taxon>
        <taxon>Metazoa</taxon>
        <taxon>Ecdysozoa</taxon>
        <taxon>Nematoda</taxon>
        <taxon>Enoplea</taxon>
        <taxon>Dorylaimia</taxon>
        <taxon>Trichinellida</taxon>
        <taxon>Trichinellidae</taxon>
        <taxon>Trichinella</taxon>
    </lineage>
</organism>
<feature type="chain" id="PRO_5006874945" evidence="3">
    <location>
        <begin position="19"/>
        <end position="705"/>
    </location>
</feature>
<comment type="similarity">
    <text evidence="1">Belongs to the DNase II family.</text>
</comment>
<feature type="signal peptide" evidence="3">
    <location>
        <begin position="1"/>
        <end position="18"/>
    </location>
</feature>
<keyword evidence="3" id="KW-0732">Signal</keyword>
<dbReference type="eggNOG" id="KOG3825">
    <property type="taxonomic scope" value="Eukaryota"/>
</dbReference>
<evidence type="ECO:0000256" key="2">
    <source>
        <dbReference type="ARBA" id="ARBA00022801"/>
    </source>
</evidence>
<dbReference type="Proteomes" id="UP000054776">
    <property type="component" value="Unassembled WGS sequence"/>
</dbReference>
<accession>A0A0V1B6V5</accession>
<dbReference type="OrthoDB" id="10261598at2759"/>
<comment type="caution">
    <text evidence="4">The sequence shown here is derived from an EMBL/GenBank/DDBJ whole genome shotgun (WGS) entry which is preliminary data.</text>
</comment>
<dbReference type="GO" id="GO:0006309">
    <property type="term" value="P:apoptotic DNA fragmentation"/>
    <property type="evidence" value="ECO:0007669"/>
    <property type="project" value="TreeGrafter"/>
</dbReference>
<dbReference type="PANTHER" id="PTHR10858">
    <property type="entry name" value="DEOXYRIBONUCLEASE II"/>
    <property type="match status" value="1"/>
</dbReference>
<dbReference type="Pfam" id="PF03265">
    <property type="entry name" value="DNase_II"/>
    <property type="match status" value="3"/>
</dbReference>
<evidence type="ECO:0000313" key="5">
    <source>
        <dbReference type="Proteomes" id="UP000054776"/>
    </source>
</evidence>